<dbReference type="AlphaFoldDB" id="A0A1R1PWB3"/>
<feature type="transmembrane region" description="Helical" evidence="3">
    <location>
        <begin position="29"/>
        <end position="52"/>
    </location>
</feature>
<keyword evidence="3" id="KW-0812">Transmembrane</keyword>
<feature type="transmembrane region" description="Helical" evidence="3">
    <location>
        <begin position="58"/>
        <end position="80"/>
    </location>
</feature>
<dbReference type="Gene3D" id="1.20.1250.20">
    <property type="entry name" value="MFS general substrate transporter like domains"/>
    <property type="match status" value="1"/>
</dbReference>
<feature type="transmembrane region" description="Helical" evidence="3">
    <location>
        <begin position="190"/>
        <end position="216"/>
    </location>
</feature>
<dbReference type="InterPro" id="IPR011701">
    <property type="entry name" value="MFS"/>
</dbReference>
<evidence type="ECO:0000256" key="1">
    <source>
        <dbReference type="ARBA" id="ARBA00004141"/>
    </source>
</evidence>
<feature type="transmembrane region" description="Helical" evidence="3">
    <location>
        <begin position="100"/>
        <end position="118"/>
    </location>
</feature>
<feature type="transmembrane region" description="Helical" evidence="3">
    <location>
        <begin position="165"/>
        <end position="184"/>
    </location>
</feature>
<dbReference type="OrthoDB" id="5667at2759"/>
<protein>
    <submittedName>
        <fullName evidence="4">Putative transporter MCH2</fullName>
    </submittedName>
</protein>
<sequence>MTGIGASIVVNVSLTVVSSWFVKKRAFALSIMSAAGGLGGVILVPIVSATLSGLGIRWAFIILGIINITATTIGAVFMRLRSEKFKPSKNILNFKLLKDLPFVSLVFACMFMNSGQYATTLYYPASVIDLGYSNSLGYYTVMIYCGCIAIFRVFMSFFLHRVNPIFFTAVAQFIAIASIMALWYPSKSLVVHIIFFVIFSLTSSTIYGVSTVVNATRFKPETVGQANGLAFIFFGFGLLIGNPLTGLIFDTLGHRTNYHPVMIFNRNPEYRTEKVPRNVI</sequence>
<keyword evidence="3" id="KW-0472">Membrane</keyword>
<feature type="transmembrane region" description="Helical" evidence="3">
    <location>
        <begin position="6"/>
        <end position="22"/>
    </location>
</feature>
<evidence type="ECO:0000313" key="4">
    <source>
        <dbReference type="EMBL" id="OMH85276.1"/>
    </source>
</evidence>
<keyword evidence="5" id="KW-1185">Reference proteome</keyword>
<evidence type="ECO:0000313" key="5">
    <source>
        <dbReference type="Proteomes" id="UP000188320"/>
    </source>
</evidence>
<dbReference type="EMBL" id="LSSK01000097">
    <property type="protein sequence ID" value="OMH85276.1"/>
    <property type="molecule type" value="Genomic_DNA"/>
</dbReference>
<evidence type="ECO:0000256" key="3">
    <source>
        <dbReference type="SAM" id="Phobius"/>
    </source>
</evidence>
<feature type="transmembrane region" description="Helical" evidence="3">
    <location>
        <begin position="228"/>
        <end position="249"/>
    </location>
</feature>
<proteinExistence type="inferred from homology"/>
<dbReference type="PANTHER" id="PTHR11360:SF284">
    <property type="entry name" value="EG:103B4.3 PROTEIN-RELATED"/>
    <property type="match status" value="1"/>
</dbReference>
<feature type="transmembrane region" description="Helical" evidence="3">
    <location>
        <begin position="138"/>
        <end position="158"/>
    </location>
</feature>
<dbReference type="InterPro" id="IPR036259">
    <property type="entry name" value="MFS_trans_sf"/>
</dbReference>
<reference evidence="5" key="1">
    <citation type="submission" date="2017-01" db="EMBL/GenBank/DDBJ databases">
        <authorList>
            <person name="Wang Y."/>
            <person name="White M."/>
            <person name="Kvist S."/>
            <person name="Moncalvo J.-M."/>
        </authorList>
    </citation>
    <scope>NUCLEOTIDE SEQUENCE [LARGE SCALE GENOMIC DNA]</scope>
    <source>
        <strain evidence="5">COL-18-3</strain>
    </source>
</reference>
<dbReference type="SUPFAM" id="SSF103473">
    <property type="entry name" value="MFS general substrate transporter"/>
    <property type="match status" value="1"/>
</dbReference>
<comment type="similarity">
    <text evidence="2">Belongs to the major facilitator superfamily. Monocarboxylate porter (TC 2.A.1.13) family.</text>
</comment>
<dbReference type="GO" id="GO:0022857">
    <property type="term" value="F:transmembrane transporter activity"/>
    <property type="evidence" value="ECO:0007669"/>
    <property type="project" value="InterPro"/>
</dbReference>
<organism evidence="4 5">
    <name type="scientific">Zancudomyces culisetae</name>
    <name type="common">Gut fungus</name>
    <name type="synonym">Smittium culisetae</name>
    <dbReference type="NCBI Taxonomy" id="1213189"/>
    <lineage>
        <taxon>Eukaryota</taxon>
        <taxon>Fungi</taxon>
        <taxon>Fungi incertae sedis</taxon>
        <taxon>Zoopagomycota</taxon>
        <taxon>Kickxellomycotina</taxon>
        <taxon>Harpellomycetes</taxon>
        <taxon>Harpellales</taxon>
        <taxon>Legeriomycetaceae</taxon>
        <taxon>Zancudomyces</taxon>
    </lineage>
</organism>
<dbReference type="Pfam" id="PF07690">
    <property type="entry name" value="MFS_1"/>
    <property type="match status" value="1"/>
</dbReference>
<comment type="caution">
    <text evidence="4">The sequence shown here is derived from an EMBL/GenBank/DDBJ whole genome shotgun (WGS) entry which is preliminary data.</text>
</comment>
<dbReference type="InterPro" id="IPR050327">
    <property type="entry name" value="Proton-linked_MCT"/>
</dbReference>
<comment type="subcellular location">
    <subcellularLocation>
        <location evidence="1">Membrane</location>
        <topology evidence="1">Multi-pass membrane protein</topology>
    </subcellularLocation>
</comment>
<gene>
    <name evidence="4" type="ORF">AX774_g1179</name>
</gene>
<dbReference type="PANTHER" id="PTHR11360">
    <property type="entry name" value="MONOCARBOXYLATE TRANSPORTER"/>
    <property type="match status" value="1"/>
</dbReference>
<accession>A0A1R1PWB3</accession>
<dbReference type="Proteomes" id="UP000188320">
    <property type="component" value="Unassembled WGS sequence"/>
</dbReference>
<evidence type="ECO:0000256" key="2">
    <source>
        <dbReference type="ARBA" id="ARBA00006727"/>
    </source>
</evidence>
<keyword evidence="3" id="KW-1133">Transmembrane helix</keyword>
<dbReference type="GO" id="GO:0016020">
    <property type="term" value="C:membrane"/>
    <property type="evidence" value="ECO:0007669"/>
    <property type="project" value="UniProtKB-SubCell"/>
</dbReference>
<name>A0A1R1PWB3_ZANCU</name>